<protein>
    <submittedName>
        <fullName evidence="1">Uncharacterized protein</fullName>
    </submittedName>
</protein>
<proteinExistence type="predicted"/>
<evidence type="ECO:0000313" key="1">
    <source>
        <dbReference type="EMBL" id="WNZ24284.1"/>
    </source>
</evidence>
<organism evidence="1">
    <name type="scientific">Leptolyngbya sp. NK1-12</name>
    <dbReference type="NCBI Taxonomy" id="2547451"/>
    <lineage>
        <taxon>Bacteria</taxon>
        <taxon>Bacillati</taxon>
        <taxon>Cyanobacteriota</taxon>
        <taxon>Cyanophyceae</taxon>
        <taxon>Leptolyngbyales</taxon>
        <taxon>Leptolyngbyaceae</taxon>
        <taxon>Leptolyngbya group</taxon>
        <taxon>Leptolyngbya</taxon>
    </lineage>
</organism>
<dbReference type="EMBL" id="CP053586">
    <property type="protein sequence ID" value="WNZ24284.1"/>
    <property type="molecule type" value="Genomic_DNA"/>
</dbReference>
<dbReference type="RefSeq" id="WP_211628131.1">
    <property type="nucleotide sequence ID" value="NZ_CP053586.1"/>
</dbReference>
<dbReference type="AlphaFoldDB" id="A0AA97AH84"/>
<gene>
    <name evidence="1" type="ORF">HJG54_16415</name>
</gene>
<name>A0AA97AH84_9CYAN</name>
<reference evidence="1" key="1">
    <citation type="submission" date="2020-05" db="EMBL/GenBank/DDBJ databases">
        <authorList>
            <person name="Zhu T."/>
            <person name="Keshari N."/>
            <person name="Lu X."/>
        </authorList>
    </citation>
    <scope>NUCLEOTIDE SEQUENCE</scope>
    <source>
        <strain evidence="1">NK1-12</strain>
    </source>
</reference>
<accession>A0AA97AH84</accession>
<sequence length="129" mass="14260">MIKKLLPLSASIAGVGILLAPIAFAPKAEAIYYEREPGTFACRNSLDPQCENPPREIGTAEEGGWACKNNPGPVCTEPPRVDQELGKGNWVCRFNQNTPACGNPIRYTVPESDRENWPTYFPEYTETES</sequence>